<evidence type="ECO:0000313" key="2">
    <source>
        <dbReference type="Proteomes" id="UP001149140"/>
    </source>
</evidence>
<dbReference type="EMBL" id="JAPDOD010000011">
    <property type="protein sequence ID" value="MDA0161326.1"/>
    <property type="molecule type" value="Genomic_DNA"/>
</dbReference>
<reference evidence="1" key="1">
    <citation type="submission" date="2022-10" db="EMBL/GenBank/DDBJ databases">
        <title>The WGS of Solirubrobacter ginsenosidimutans DSM 21036.</title>
        <authorList>
            <person name="Jiang Z."/>
        </authorList>
    </citation>
    <scope>NUCLEOTIDE SEQUENCE</scope>
    <source>
        <strain evidence="1">DSM 21036</strain>
    </source>
</reference>
<dbReference type="AlphaFoldDB" id="A0A9X3S2N1"/>
<dbReference type="Proteomes" id="UP001149140">
    <property type="component" value="Unassembled WGS sequence"/>
</dbReference>
<sequence>MTWGEIVTALAVDDGVEAYLDWATGLLRINRAYDEWRQETPSHVFAETLAHESFHLVQLATTGYGYRLSARLFDLVRRALTATADVEIPPGASAEVARLLSVLDAVGPEGVTARSVLESHAYLVQKQAVWTGLTAASYDAILVSAPAPEYRTAYEFARDHLADETFTTFPLLCSLALLTADPAETFIALVHELDRRSLHYEPGTARALLGLTEALAGRFLGTAADVRRAQGLRHPLLDPLLDAVDHRRASGGVDPIEGLAQPLALYAAIAFKTLRPMLFNPTLRPDGGPQLPLHLPEAVWAEFAPEQRDATARAVMLVAAASAAMFGAAPIERAHPATVPVAAPTRPARRMMRVDVTDAEVKRLDVDRLVAIFSDPSVIGSWRGLQGQIVLAFPGYGVDDEDPPYLHPDVRRFLRHAFDRIPTLLYFLPPDPEYGVLLAFLSVHSPSEASTMVGTQLGVQPSAEAIETLEAQLRSVARLADTLGDDADAIVRALVAPLGPAAAAALASG</sequence>
<keyword evidence="2" id="KW-1185">Reference proteome</keyword>
<protein>
    <submittedName>
        <fullName evidence="1">Uncharacterized protein</fullName>
    </submittedName>
</protein>
<dbReference type="RefSeq" id="WP_270040531.1">
    <property type="nucleotide sequence ID" value="NZ_JAPDOD010000011.1"/>
</dbReference>
<comment type="caution">
    <text evidence="1">The sequence shown here is derived from an EMBL/GenBank/DDBJ whole genome shotgun (WGS) entry which is preliminary data.</text>
</comment>
<proteinExistence type="predicted"/>
<gene>
    <name evidence="1" type="ORF">OM076_13695</name>
</gene>
<name>A0A9X3S2N1_9ACTN</name>
<accession>A0A9X3S2N1</accession>
<organism evidence="1 2">
    <name type="scientific">Solirubrobacter ginsenosidimutans</name>
    <dbReference type="NCBI Taxonomy" id="490573"/>
    <lineage>
        <taxon>Bacteria</taxon>
        <taxon>Bacillati</taxon>
        <taxon>Actinomycetota</taxon>
        <taxon>Thermoleophilia</taxon>
        <taxon>Solirubrobacterales</taxon>
        <taxon>Solirubrobacteraceae</taxon>
        <taxon>Solirubrobacter</taxon>
    </lineage>
</organism>
<evidence type="ECO:0000313" key="1">
    <source>
        <dbReference type="EMBL" id="MDA0161326.1"/>
    </source>
</evidence>